<sequence length="137" mass="15413">MEKIKSLPTIPFSDPHNSMAQVPTVDFSLITTGTPDQRSKVIPTPRPCMSRMGIFCGFNDHLEYLQLGNKSQHAKDADGRDVESREFLKVHAHPHFHAPDKPADIGEITKAYYKIAREVAGELLKGISKAWDWKRAT</sequence>
<protein>
    <submittedName>
        <fullName evidence="1">Uncharacterized protein</fullName>
    </submittedName>
</protein>
<dbReference type="AlphaFoldDB" id="A0A438FZY6"/>
<comment type="caution">
    <text evidence="1">The sequence shown here is derived from an EMBL/GenBank/DDBJ whole genome shotgun (WGS) entry which is preliminary data.</text>
</comment>
<name>A0A438FZY6_VITVI</name>
<evidence type="ECO:0000313" key="1">
    <source>
        <dbReference type="EMBL" id="RVW65531.1"/>
    </source>
</evidence>
<organism evidence="1 2">
    <name type="scientific">Vitis vinifera</name>
    <name type="common">Grape</name>
    <dbReference type="NCBI Taxonomy" id="29760"/>
    <lineage>
        <taxon>Eukaryota</taxon>
        <taxon>Viridiplantae</taxon>
        <taxon>Streptophyta</taxon>
        <taxon>Embryophyta</taxon>
        <taxon>Tracheophyta</taxon>
        <taxon>Spermatophyta</taxon>
        <taxon>Magnoliopsida</taxon>
        <taxon>eudicotyledons</taxon>
        <taxon>Gunneridae</taxon>
        <taxon>Pentapetalae</taxon>
        <taxon>rosids</taxon>
        <taxon>Vitales</taxon>
        <taxon>Vitaceae</taxon>
        <taxon>Viteae</taxon>
        <taxon>Vitis</taxon>
    </lineage>
</organism>
<accession>A0A438FZY6</accession>
<gene>
    <name evidence="1" type="ORF">CK203_022215</name>
</gene>
<dbReference type="SUPFAM" id="SSF51197">
    <property type="entry name" value="Clavaminate synthase-like"/>
    <property type="match status" value="1"/>
</dbReference>
<evidence type="ECO:0000313" key="2">
    <source>
        <dbReference type="Proteomes" id="UP000288805"/>
    </source>
</evidence>
<dbReference type="EMBL" id="QGNW01000688">
    <property type="protein sequence ID" value="RVW65531.1"/>
    <property type="molecule type" value="Genomic_DNA"/>
</dbReference>
<proteinExistence type="predicted"/>
<dbReference type="Proteomes" id="UP000288805">
    <property type="component" value="Unassembled WGS sequence"/>
</dbReference>
<reference evidence="1 2" key="1">
    <citation type="journal article" date="2018" name="PLoS Genet.">
        <title>Population sequencing reveals clonal diversity and ancestral inbreeding in the grapevine cultivar Chardonnay.</title>
        <authorList>
            <person name="Roach M.J."/>
            <person name="Johnson D.L."/>
            <person name="Bohlmann J."/>
            <person name="van Vuuren H.J."/>
            <person name="Jones S.J."/>
            <person name="Pretorius I.S."/>
            <person name="Schmidt S.A."/>
            <person name="Borneman A.R."/>
        </authorList>
    </citation>
    <scope>NUCLEOTIDE SEQUENCE [LARGE SCALE GENOMIC DNA]</scope>
    <source>
        <strain evidence="2">cv. Chardonnay</strain>
        <tissue evidence="1">Leaf</tissue>
    </source>
</reference>